<organism evidence="2">
    <name type="scientific">Callorhinchus milii</name>
    <name type="common">Ghost shark</name>
    <dbReference type="NCBI Taxonomy" id="7868"/>
    <lineage>
        <taxon>Eukaryota</taxon>
        <taxon>Metazoa</taxon>
        <taxon>Chordata</taxon>
        <taxon>Craniata</taxon>
        <taxon>Vertebrata</taxon>
        <taxon>Chondrichthyes</taxon>
        <taxon>Holocephali</taxon>
        <taxon>Chimaeriformes</taxon>
        <taxon>Callorhinchidae</taxon>
        <taxon>Callorhinchus</taxon>
    </lineage>
</organism>
<dbReference type="InterPro" id="IPR002347">
    <property type="entry name" value="SDR_fam"/>
</dbReference>
<dbReference type="PANTHER" id="PTHR43658:SF5">
    <property type="entry name" value="SI:DKEY-238O13.4"/>
    <property type="match status" value="1"/>
</dbReference>
<dbReference type="GeneID" id="103175963"/>
<reference evidence="4" key="1">
    <citation type="journal article" date="2006" name="Science">
        <title>Ancient noncoding elements conserved in the human genome.</title>
        <authorList>
            <person name="Venkatesh B."/>
            <person name="Kirkness E.F."/>
            <person name="Loh Y.H."/>
            <person name="Halpern A.L."/>
            <person name="Lee A.P."/>
            <person name="Johnson J."/>
            <person name="Dandona N."/>
            <person name="Viswanathan L.D."/>
            <person name="Tay A."/>
            <person name="Venter J.C."/>
            <person name="Strausberg R.L."/>
            <person name="Brenner S."/>
        </authorList>
    </citation>
    <scope>NUCLEOTIDE SEQUENCE [LARGE SCALE GENOMIC DNA]</scope>
</reference>
<dbReference type="InterPro" id="IPR036291">
    <property type="entry name" value="NAD(P)-bd_dom_sf"/>
</dbReference>
<keyword evidence="1" id="KW-0560">Oxidoreductase</keyword>
<reference evidence="2 4" key="3">
    <citation type="journal article" date="2014" name="Nature">
        <title>Elephant shark genome provides unique insights into gnathostome evolution.</title>
        <authorList>
            <consortium name="International Elephant Shark Genome Sequencing Consortium"/>
            <person name="Venkatesh B."/>
            <person name="Lee A.P."/>
            <person name="Ravi V."/>
            <person name="Maurya A.K."/>
            <person name="Lian M.M."/>
            <person name="Swann J.B."/>
            <person name="Ohta Y."/>
            <person name="Flajnik M.F."/>
            <person name="Sutoh Y."/>
            <person name="Kasahara M."/>
            <person name="Hoon S."/>
            <person name="Gangu V."/>
            <person name="Roy S.W."/>
            <person name="Irimia M."/>
            <person name="Korzh V."/>
            <person name="Kondrychyn I."/>
            <person name="Lim Z.W."/>
            <person name="Tay B.H."/>
            <person name="Tohari S."/>
            <person name="Kong K.W."/>
            <person name="Ho S."/>
            <person name="Lorente-Galdos B."/>
            <person name="Quilez J."/>
            <person name="Marques-Bonet T."/>
            <person name="Raney B.J."/>
            <person name="Ingham P.W."/>
            <person name="Tay A."/>
            <person name="Hillier L.W."/>
            <person name="Minx P."/>
            <person name="Boehm T."/>
            <person name="Wilson R.K."/>
            <person name="Brenner S."/>
            <person name="Warren W.C."/>
        </authorList>
    </citation>
    <scope>NUCLEOTIDE SEQUENCE</scope>
    <source>
        <tissue evidence="2">Testis</tissue>
    </source>
</reference>
<dbReference type="GO" id="GO:0006635">
    <property type="term" value="P:fatty acid beta-oxidation"/>
    <property type="evidence" value="ECO:0007669"/>
    <property type="project" value="TreeGrafter"/>
</dbReference>
<name>V9L6E5_CALMI</name>
<protein>
    <submittedName>
        <fullName evidence="3">Peroxisomal trans-2-enoyl-CoA reductase-like</fullName>
    </submittedName>
</protein>
<evidence type="ECO:0000313" key="2">
    <source>
        <dbReference type="EMBL" id="AFP07185.1"/>
    </source>
</evidence>
<sequence>MSGAGRTVLVLGGAGTVGSGIVKALLEKGCRVAVISRDAARLEKLKSFVPASTRERLVTLVGDVGTEEGAEAAKNSVVKALGKVTDIVSSLGFSWWQGGPPHTQSLKDLHKVLDTLLLSTFTSWKAFFPLVKDDPNASYTFVTGGAGDRLLMPGTGFLTVGAAGAVAFCQIVREEYPDVPCKVNEMKLNLGVATPERIAPGFVNHLDVGEAMATILEKKCVSHHVICVNTPADLKTLIVEGKV</sequence>
<dbReference type="GO" id="GO:0008670">
    <property type="term" value="F:2,4-dienoyl-CoA reductase (NADPH) activity"/>
    <property type="evidence" value="ECO:0007669"/>
    <property type="project" value="TreeGrafter"/>
</dbReference>
<dbReference type="OMA" id="FPLVWEN"/>
<dbReference type="Pfam" id="PF00106">
    <property type="entry name" value="adh_short"/>
    <property type="match status" value="1"/>
</dbReference>
<dbReference type="STRING" id="7868.ENSCMIP00000032105"/>
<reference evidence="3" key="4">
    <citation type="submission" date="2025-05" db="UniProtKB">
        <authorList>
            <consortium name="Ensembl"/>
        </authorList>
    </citation>
    <scope>IDENTIFICATION</scope>
</reference>
<proteinExistence type="evidence at transcript level"/>
<evidence type="ECO:0000313" key="3">
    <source>
        <dbReference type="Ensembl" id="ENSCMIP00000032105.1"/>
    </source>
</evidence>
<reference evidence="4" key="2">
    <citation type="journal article" date="2007" name="PLoS Biol.">
        <title>Survey sequencing and comparative analysis of the elephant shark (Callorhinchus milii) genome.</title>
        <authorList>
            <person name="Venkatesh B."/>
            <person name="Kirkness E.F."/>
            <person name="Loh Y.H."/>
            <person name="Halpern A.L."/>
            <person name="Lee A.P."/>
            <person name="Johnson J."/>
            <person name="Dandona N."/>
            <person name="Viswanathan L.D."/>
            <person name="Tay A."/>
            <person name="Venter J.C."/>
            <person name="Strausberg R.L."/>
            <person name="Brenner S."/>
        </authorList>
    </citation>
    <scope>NUCLEOTIDE SEQUENCE [LARGE SCALE GENOMIC DNA]</scope>
</reference>
<dbReference type="Gene3D" id="3.40.50.720">
    <property type="entry name" value="NAD(P)-binding Rossmann-like Domain"/>
    <property type="match status" value="1"/>
</dbReference>
<dbReference type="SUPFAM" id="SSF51735">
    <property type="entry name" value="NAD(P)-binding Rossmann-fold domains"/>
    <property type="match status" value="1"/>
</dbReference>
<dbReference type="Proteomes" id="UP000314986">
    <property type="component" value="Unassembled WGS sequence"/>
</dbReference>
<dbReference type="KEGG" id="cmk:103175963"/>
<dbReference type="AlphaFoldDB" id="V9L6E5"/>
<keyword evidence="4" id="KW-1185">Reference proteome</keyword>
<accession>V9L6E5</accession>
<dbReference type="GO" id="GO:0005739">
    <property type="term" value="C:mitochondrion"/>
    <property type="evidence" value="ECO:0007669"/>
    <property type="project" value="TreeGrafter"/>
</dbReference>
<gene>
    <name evidence="3" type="primary">si:dkey-238o13.4</name>
</gene>
<evidence type="ECO:0000256" key="1">
    <source>
        <dbReference type="ARBA" id="ARBA00023002"/>
    </source>
</evidence>
<dbReference type="PANTHER" id="PTHR43658">
    <property type="entry name" value="SHORT-CHAIN DEHYDROGENASE/REDUCTASE"/>
    <property type="match status" value="1"/>
</dbReference>
<dbReference type="GeneTree" id="ENSGT00960000187029"/>
<dbReference type="OrthoDB" id="2735536at2759"/>
<dbReference type="EMBL" id="JW874668">
    <property type="protein sequence ID" value="AFP07185.1"/>
    <property type="molecule type" value="mRNA"/>
</dbReference>
<dbReference type="CDD" id="cd05233">
    <property type="entry name" value="SDR_c"/>
    <property type="match status" value="1"/>
</dbReference>
<evidence type="ECO:0000313" key="4">
    <source>
        <dbReference type="Proteomes" id="UP000314986"/>
    </source>
</evidence>
<dbReference type="Ensembl" id="ENSCMIT00000032595.1">
    <property type="protein sequence ID" value="ENSCMIP00000032105.1"/>
    <property type="gene ID" value="ENSCMIG00000013733.1"/>
</dbReference>